<comment type="similarity">
    <text evidence="1">Belongs to the asaB hydroxylase/desaturase family.</text>
</comment>
<sequence>MALPSVITTLAPYYLPPADGTRAYKNINDMYDKNYIRDNVEVQIENIRGKELLYILDKAGFQFFKHTSYSSFVSDDDIKKEYYPECQELYKKLTGASKVLVFDHTIRRHQPEITEEGPDKRQPVFNVHIDQTPSAARARIYRYFPKEEADELLLKHRFQICNLWRPIHHAAYDTPLGFIDSSTVDYENDLFPMTLKFPGGPGETYAVKWSPQHRWCYLRGMSPDEVVLFKCYDSTDDKSIINFNAHSSFIDPTTPTDAPLRESIELRAMLFFE</sequence>
<evidence type="ECO:0000256" key="1">
    <source>
        <dbReference type="ARBA" id="ARBA00023604"/>
    </source>
</evidence>
<gene>
    <name evidence="2" type="ORF">BT96DRAFT_1003494</name>
</gene>
<dbReference type="OrthoDB" id="412788at2759"/>
<dbReference type="AlphaFoldDB" id="A0A6A4GVW5"/>
<evidence type="ECO:0000313" key="2">
    <source>
        <dbReference type="EMBL" id="KAE9389197.1"/>
    </source>
</evidence>
<dbReference type="EMBL" id="ML769708">
    <property type="protein sequence ID" value="KAE9389197.1"/>
    <property type="molecule type" value="Genomic_DNA"/>
</dbReference>
<dbReference type="PANTHER" id="PTHR34598">
    <property type="entry name" value="BLL6449 PROTEIN"/>
    <property type="match status" value="1"/>
</dbReference>
<dbReference type="GO" id="GO:0016491">
    <property type="term" value="F:oxidoreductase activity"/>
    <property type="evidence" value="ECO:0007669"/>
    <property type="project" value="InterPro"/>
</dbReference>
<dbReference type="Proteomes" id="UP000799118">
    <property type="component" value="Unassembled WGS sequence"/>
</dbReference>
<keyword evidence="3" id="KW-1185">Reference proteome</keyword>
<reference evidence="2" key="1">
    <citation type="journal article" date="2019" name="Environ. Microbiol.">
        <title>Fungal ecological strategies reflected in gene transcription - a case study of two litter decomposers.</title>
        <authorList>
            <person name="Barbi F."/>
            <person name="Kohler A."/>
            <person name="Barry K."/>
            <person name="Baskaran P."/>
            <person name="Daum C."/>
            <person name="Fauchery L."/>
            <person name="Ihrmark K."/>
            <person name="Kuo A."/>
            <person name="LaButti K."/>
            <person name="Lipzen A."/>
            <person name="Morin E."/>
            <person name="Grigoriev I.V."/>
            <person name="Henrissat B."/>
            <person name="Lindahl B."/>
            <person name="Martin F."/>
        </authorList>
    </citation>
    <scope>NUCLEOTIDE SEQUENCE</scope>
    <source>
        <strain evidence="2">JB14</strain>
    </source>
</reference>
<dbReference type="NCBIfam" id="NF041278">
    <property type="entry name" value="CmcJ_NvfI_EfuI"/>
    <property type="match status" value="1"/>
</dbReference>
<dbReference type="InterPro" id="IPR044053">
    <property type="entry name" value="AsaB-like"/>
</dbReference>
<accession>A0A6A4GVW5</accession>
<protein>
    <recommendedName>
        <fullName evidence="4">Methyltransferase</fullName>
    </recommendedName>
</protein>
<evidence type="ECO:0008006" key="4">
    <source>
        <dbReference type="Google" id="ProtNLM"/>
    </source>
</evidence>
<proteinExistence type="inferred from homology"/>
<evidence type="ECO:0000313" key="3">
    <source>
        <dbReference type="Proteomes" id="UP000799118"/>
    </source>
</evidence>
<organism evidence="2 3">
    <name type="scientific">Gymnopus androsaceus JB14</name>
    <dbReference type="NCBI Taxonomy" id="1447944"/>
    <lineage>
        <taxon>Eukaryota</taxon>
        <taxon>Fungi</taxon>
        <taxon>Dikarya</taxon>
        <taxon>Basidiomycota</taxon>
        <taxon>Agaricomycotina</taxon>
        <taxon>Agaricomycetes</taxon>
        <taxon>Agaricomycetidae</taxon>
        <taxon>Agaricales</taxon>
        <taxon>Marasmiineae</taxon>
        <taxon>Omphalotaceae</taxon>
        <taxon>Gymnopus</taxon>
    </lineage>
</organism>
<dbReference type="PANTHER" id="PTHR34598:SF3">
    <property type="entry name" value="OXIDOREDUCTASE AN1597"/>
    <property type="match status" value="1"/>
</dbReference>
<name>A0A6A4GVW5_9AGAR</name>